<dbReference type="Proteomes" id="UP001054820">
    <property type="component" value="Chromosome"/>
</dbReference>
<dbReference type="InterPro" id="IPR008269">
    <property type="entry name" value="Lon_proteolytic"/>
</dbReference>
<dbReference type="PROSITE" id="PS51786">
    <property type="entry name" value="LON_PROTEOLYTIC"/>
    <property type="match status" value="1"/>
</dbReference>
<dbReference type="InterPro" id="IPR046844">
    <property type="entry name" value="Lon-like_helical"/>
</dbReference>
<evidence type="ECO:0000313" key="5">
    <source>
        <dbReference type="Proteomes" id="UP001054820"/>
    </source>
</evidence>
<keyword evidence="5" id="KW-1185">Reference proteome</keyword>
<keyword evidence="1 2" id="KW-0645">Protease</keyword>
<dbReference type="Pfam" id="PF05362">
    <property type="entry name" value="Lon_C"/>
    <property type="match status" value="1"/>
</dbReference>
<dbReference type="InterPro" id="IPR027065">
    <property type="entry name" value="Lon_Prtase"/>
</dbReference>
<dbReference type="GO" id="GO:0006508">
    <property type="term" value="P:proteolysis"/>
    <property type="evidence" value="ECO:0007669"/>
    <property type="project" value="UniProtKB-KW"/>
</dbReference>
<dbReference type="PRINTS" id="PR00830">
    <property type="entry name" value="ENDOLAPTASE"/>
</dbReference>
<keyword evidence="2" id="KW-0378">Hydrolase</keyword>
<organism evidence="4 5">
    <name type="scientific">Thiomicrorhabdus immobilis</name>
    <dbReference type="NCBI Taxonomy" id="2791037"/>
    <lineage>
        <taxon>Bacteria</taxon>
        <taxon>Pseudomonadati</taxon>
        <taxon>Pseudomonadota</taxon>
        <taxon>Gammaproteobacteria</taxon>
        <taxon>Thiotrichales</taxon>
        <taxon>Piscirickettsiaceae</taxon>
        <taxon>Thiomicrorhabdus</taxon>
    </lineage>
</organism>
<dbReference type="Pfam" id="PF20436">
    <property type="entry name" value="LonB_AAA-LID"/>
    <property type="match status" value="1"/>
</dbReference>
<dbReference type="Pfam" id="PF13654">
    <property type="entry name" value="AAA_32"/>
    <property type="match status" value="1"/>
</dbReference>
<dbReference type="RefSeq" id="WP_237260823.1">
    <property type="nucleotide sequence ID" value="NZ_AP024202.1"/>
</dbReference>
<name>A0ABM7MDW4_9GAMM</name>
<dbReference type="InterPro" id="IPR046843">
    <property type="entry name" value="LonB_AAA-LID"/>
</dbReference>
<dbReference type="GO" id="GO:0008233">
    <property type="term" value="F:peptidase activity"/>
    <property type="evidence" value="ECO:0007669"/>
    <property type="project" value="UniProtKB-KW"/>
</dbReference>
<dbReference type="Gene3D" id="3.40.50.300">
    <property type="entry name" value="P-loop containing nucleotide triphosphate hydrolases"/>
    <property type="match status" value="2"/>
</dbReference>
<dbReference type="Gene3D" id="1.10.8.60">
    <property type="match status" value="1"/>
</dbReference>
<evidence type="ECO:0000313" key="4">
    <source>
        <dbReference type="EMBL" id="BCN93590.1"/>
    </source>
</evidence>
<comment type="similarity">
    <text evidence="2">Belongs to the peptidase S16 family.</text>
</comment>
<evidence type="ECO:0000259" key="3">
    <source>
        <dbReference type="PROSITE" id="PS51786"/>
    </source>
</evidence>
<dbReference type="SUPFAM" id="SSF52540">
    <property type="entry name" value="P-loop containing nucleoside triphosphate hydrolases"/>
    <property type="match status" value="1"/>
</dbReference>
<dbReference type="InterPro" id="IPR027417">
    <property type="entry name" value="P-loop_NTPase"/>
</dbReference>
<accession>A0ABM7MDW4</accession>
<feature type="active site" evidence="2">
    <location>
        <position position="664"/>
    </location>
</feature>
<dbReference type="EC" id="3.4.21.53" evidence="2"/>
<sequence length="809" mass="90080">MKKTASNDQGQPGKYQLSNADLYHQCDLSELEFETTSDLESLTENLGQDRAMDALKFGVGMKHEGYNLFVLGSTGLGKNTTVKALLKEQAKHAQPPFDWCYVNNFEFPEKPLVLKLPKGRGKSLQQDMVQFISDLLIAIPAAFESDQYQAEYQTIHDAFVHKEDLSLQEIAAKAETNNIMMARTATGWNLGPKKEGRVLTPQEFKQLPDDEQQVITRVVEELRDELKKILLQIPLWQKEMAESVKKLNRDVSNMTVTHYAQDLQAHYADIAEVKAFLELVKQDIINNADLFRKYAAEKPPATLTANQLPPEFTEYQINVLVDNSTTEGAPVIFEDNPSYQNLIGRVEHIAHFGTLLTDFSLIKSGALHQANGGYLVLDARKVLTSLYAWDGLKRALRSHVVKIESLEQILSMASTISLKPEPIALDVKVVLTGSRVLYYLLKQFDPEFGLLFKVAADFSEDMDRDPENSFLYARMIAGLQQQNKLLALDKAAVERVIEHCSRMADDGEKVSLHMGSLVDLLKESDYWAQQAKRKGIIREDVEKAIDSRLMRSGQLRERVQESILRGIHLINTSGEKVGQINGLSVIQLDDISFGRPTRITATARLGSGKVIDIEREVELGGAIHSKGVMILSSYLAYRYAKEKPLALSASLVFEQSYGEVEGDSASAAELCVLLSAIADIPLKQSLAVTGSVNQHGEIQAIGGVNEKVEGFFELCDKRGLTGEQGVIIPASNRVHLMLSSKVLQAVKAGQFAVYSVETVDEMLSILSGVDMGVADKKGRYPKDSLNGIVEQKIQKYTELRKQYLEPKKD</sequence>
<dbReference type="Pfam" id="PF20437">
    <property type="entry name" value="LonC_helical"/>
    <property type="match status" value="1"/>
</dbReference>
<dbReference type="InterPro" id="IPR041699">
    <property type="entry name" value="AAA_32"/>
</dbReference>
<keyword evidence="2" id="KW-0720">Serine protease</keyword>
<protein>
    <recommendedName>
        <fullName evidence="2">endopeptidase La</fullName>
        <ecNumber evidence="2">3.4.21.53</ecNumber>
    </recommendedName>
</protein>
<dbReference type="Gene3D" id="3.30.230.10">
    <property type="match status" value="1"/>
</dbReference>
<dbReference type="SUPFAM" id="SSF54211">
    <property type="entry name" value="Ribosomal protein S5 domain 2-like"/>
    <property type="match status" value="1"/>
</dbReference>
<reference evidence="4" key="1">
    <citation type="journal article" date="2022" name="Arch. Microbiol.">
        <title>Thiomicrorhabdus immobilis sp. nov., a mesophilic sulfur-oxidizing bacterium isolated from sediment of a brackish lake in northern Japan.</title>
        <authorList>
            <person name="Kojima H."/>
            <person name="Mochizuki J."/>
            <person name="Kanda M."/>
            <person name="Watanabe T."/>
            <person name="Fukui M."/>
        </authorList>
    </citation>
    <scope>NUCLEOTIDE SEQUENCE</scope>
    <source>
        <strain evidence="4">Am19</strain>
    </source>
</reference>
<gene>
    <name evidence="4" type="ORF">THMIRHAM_13750</name>
</gene>
<dbReference type="InterPro" id="IPR020568">
    <property type="entry name" value="Ribosomal_Su5_D2-typ_SF"/>
</dbReference>
<dbReference type="PANTHER" id="PTHR10046">
    <property type="entry name" value="ATP DEPENDENT LON PROTEASE FAMILY MEMBER"/>
    <property type="match status" value="1"/>
</dbReference>
<evidence type="ECO:0000256" key="2">
    <source>
        <dbReference type="PROSITE-ProRule" id="PRU01122"/>
    </source>
</evidence>
<comment type="catalytic activity">
    <reaction evidence="2">
        <text>Hydrolysis of proteins in presence of ATP.</text>
        <dbReference type="EC" id="3.4.21.53"/>
    </reaction>
</comment>
<feature type="active site" evidence="2">
    <location>
        <position position="707"/>
    </location>
</feature>
<evidence type="ECO:0000256" key="1">
    <source>
        <dbReference type="ARBA" id="ARBA00022670"/>
    </source>
</evidence>
<proteinExistence type="inferred from homology"/>
<feature type="domain" description="Lon proteolytic" evidence="3">
    <location>
        <begin position="574"/>
        <end position="769"/>
    </location>
</feature>
<dbReference type="InterPro" id="IPR014721">
    <property type="entry name" value="Ribsml_uS5_D2-typ_fold_subgr"/>
</dbReference>
<dbReference type="EMBL" id="AP024202">
    <property type="protein sequence ID" value="BCN93590.1"/>
    <property type="molecule type" value="Genomic_DNA"/>
</dbReference>